<dbReference type="GO" id="GO:0005886">
    <property type="term" value="C:plasma membrane"/>
    <property type="evidence" value="ECO:0007669"/>
    <property type="project" value="UniProtKB-SubCell"/>
</dbReference>
<dbReference type="eggNOG" id="COG2270">
    <property type="taxonomic scope" value="Bacteria"/>
</dbReference>
<dbReference type="AlphaFoldDB" id="F9NTH5"/>
<evidence type="ECO:0000256" key="2">
    <source>
        <dbReference type="ARBA" id="ARBA00022448"/>
    </source>
</evidence>
<organism evidence="8 9">
    <name type="scientific">[Propionibacterium] namnetense SK182B-JCVI</name>
    <dbReference type="NCBI Taxonomy" id="1051006"/>
    <lineage>
        <taxon>Bacteria</taxon>
        <taxon>Bacillati</taxon>
        <taxon>Actinomycetota</taxon>
        <taxon>Actinomycetes</taxon>
        <taxon>Propionibacteriales</taxon>
        <taxon>Propionibacteriaceae</taxon>
        <taxon>Cutibacterium</taxon>
    </lineage>
</organism>
<evidence type="ECO:0000313" key="8">
    <source>
        <dbReference type="EMBL" id="EGR97660.1"/>
    </source>
</evidence>
<evidence type="ECO:0000256" key="5">
    <source>
        <dbReference type="ARBA" id="ARBA00023136"/>
    </source>
</evidence>
<evidence type="ECO:0000313" key="9">
    <source>
        <dbReference type="Proteomes" id="UP000007832"/>
    </source>
</evidence>
<feature type="transmembrane region" description="Helical" evidence="6">
    <location>
        <begin position="152"/>
        <end position="173"/>
    </location>
</feature>
<evidence type="ECO:0000256" key="6">
    <source>
        <dbReference type="SAM" id="Phobius"/>
    </source>
</evidence>
<proteinExistence type="predicted"/>
<dbReference type="PANTHER" id="PTHR23519">
    <property type="entry name" value="AUTOPHAGY-RELATED PROTEIN 22"/>
    <property type="match status" value="1"/>
</dbReference>
<evidence type="ECO:0000256" key="4">
    <source>
        <dbReference type="ARBA" id="ARBA00022989"/>
    </source>
</evidence>
<name>F9NTH5_9ACTN</name>
<feature type="transmembrane region" description="Helical" evidence="6">
    <location>
        <begin position="381"/>
        <end position="405"/>
    </location>
</feature>
<keyword evidence="2" id="KW-0813">Transport</keyword>
<evidence type="ECO:0000259" key="7">
    <source>
        <dbReference type="PROSITE" id="PS50850"/>
    </source>
</evidence>
<feature type="transmembrane region" description="Helical" evidence="6">
    <location>
        <begin position="417"/>
        <end position="437"/>
    </location>
</feature>
<dbReference type="Gene3D" id="1.20.1250.20">
    <property type="entry name" value="MFS general substrate transporter like domains"/>
    <property type="match status" value="1"/>
</dbReference>
<feature type="domain" description="Major facilitator superfamily (MFS) profile" evidence="7">
    <location>
        <begin position="254"/>
        <end position="449"/>
    </location>
</feature>
<protein>
    <submittedName>
        <fullName evidence="8">Vacuole effluxer Atg22-like protein</fullName>
    </submittedName>
</protein>
<feature type="transmembrane region" description="Helical" evidence="6">
    <location>
        <begin position="21"/>
        <end position="44"/>
    </location>
</feature>
<dbReference type="GO" id="GO:0022857">
    <property type="term" value="F:transmembrane transporter activity"/>
    <property type="evidence" value="ECO:0007669"/>
    <property type="project" value="InterPro"/>
</dbReference>
<dbReference type="InterPro" id="IPR050495">
    <property type="entry name" value="ATG22/LtaA_families"/>
</dbReference>
<feature type="transmembrane region" description="Helical" evidence="6">
    <location>
        <begin position="255"/>
        <end position="275"/>
    </location>
</feature>
<comment type="subcellular location">
    <subcellularLocation>
        <location evidence="1">Cell membrane</location>
        <topology evidence="1">Multi-pass membrane protein</topology>
    </subcellularLocation>
</comment>
<keyword evidence="3 6" id="KW-0812">Transmembrane</keyword>
<feature type="transmembrane region" description="Helical" evidence="6">
    <location>
        <begin position="290"/>
        <end position="308"/>
    </location>
</feature>
<feature type="transmembrane region" description="Helical" evidence="6">
    <location>
        <begin position="112"/>
        <end position="131"/>
    </location>
</feature>
<keyword evidence="4 6" id="KW-1133">Transmembrane helix</keyword>
<feature type="transmembrane region" description="Helical" evidence="6">
    <location>
        <begin position="344"/>
        <end position="360"/>
    </location>
</feature>
<dbReference type="STRING" id="1574624.GCA_001642025_00470"/>
<feature type="transmembrane region" description="Helical" evidence="6">
    <location>
        <begin position="56"/>
        <end position="76"/>
    </location>
</feature>
<gene>
    <name evidence="8" type="ORF">HMPREF1162_0348</name>
</gene>
<comment type="caution">
    <text evidence="8">The sequence shown here is derived from an EMBL/GenBank/DDBJ whole genome shotgun (WGS) entry which is preliminary data.</text>
</comment>
<dbReference type="InterPro" id="IPR020846">
    <property type="entry name" value="MFS_dom"/>
</dbReference>
<evidence type="ECO:0000256" key="3">
    <source>
        <dbReference type="ARBA" id="ARBA00022692"/>
    </source>
</evidence>
<accession>F9NTH5</accession>
<feature type="transmembrane region" description="Helical" evidence="6">
    <location>
        <begin position="88"/>
        <end position="106"/>
    </location>
</feature>
<dbReference type="Proteomes" id="UP000007832">
    <property type="component" value="Unassembled WGS sequence"/>
</dbReference>
<dbReference type="Pfam" id="PF11700">
    <property type="entry name" value="ATG22"/>
    <property type="match status" value="1"/>
</dbReference>
<dbReference type="PANTHER" id="PTHR23519:SF1">
    <property type="entry name" value="AUTOPHAGY-RELATED PROTEIN 22"/>
    <property type="match status" value="1"/>
</dbReference>
<dbReference type="PROSITE" id="PS50850">
    <property type="entry name" value="MFS"/>
    <property type="match status" value="1"/>
</dbReference>
<dbReference type="EMBL" id="AFUN01000007">
    <property type="protein sequence ID" value="EGR97660.1"/>
    <property type="molecule type" value="Genomic_DNA"/>
</dbReference>
<evidence type="ECO:0000256" key="1">
    <source>
        <dbReference type="ARBA" id="ARBA00004651"/>
    </source>
</evidence>
<keyword evidence="5 6" id="KW-0472">Membrane</keyword>
<dbReference type="PATRIC" id="fig|1051006.4.peg.468"/>
<feature type="transmembrane region" description="Helical" evidence="6">
    <location>
        <begin position="320"/>
        <end position="338"/>
    </location>
</feature>
<sequence length="449" mass="47997">MAMSHTDVPADQRKRVFAWAMWDPGTQPFASVITTFVFAVYLVGDAFGSKDRTVTALSWTMSLAGLAIALLAPVVGQRAGRQGRQVTALKWLTWILAVMSGLLFFVKPHPSYLVVGLVLMGIGTVISDVGSSLYNGMLDDVAEPGKVGRISGLGWGMGYLGGIIALLVIYVAWIKPKVGWLGVTSHEGMNIRVAMLFCALWILVLTLPTFLLLHDNRQPVKPSGPRLHGVRALGHAYAELWRSVVRIWHVSRNTIIFLIASALFRDGLNGVFQFGGPLARQTFGFSASDVLIFGIVANLVAGISTILLGRLDDRIGPKRLITISLTVLSACGIGVFIGHTGSAMVFWVLGLIMCGFVGPAQSASRSLLTQICPPGYQGEVFGLYATTGKAVSFLAPALFGLFVTAGHAITGGDNNQYWGIVGIVLVLLVGLAAMIPVSTAEVHDETYAE</sequence>
<feature type="transmembrane region" description="Helical" evidence="6">
    <location>
        <begin position="193"/>
        <end position="213"/>
    </location>
</feature>
<dbReference type="InterPro" id="IPR024671">
    <property type="entry name" value="Atg22-like"/>
</dbReference>
<dbReference type="InterPro" id="IPR036259">
    <property type="entry name" value="MFS_trans_sf"/>
</dbReference>
<dbReference type="SUPFAM" id="SSF103473">
    <property type="entry name" value="MFS general substrate transporter"/>
    <property type="match status" value="1"/>
</dbReference>
<reference evidence="8 9" key="1">
    <citation type="submission" date="2011-07" db="EMBL/GenBank/DDBJ databases">
        <title>Genome Sequence of Propionibacterium acnes SK182B-JCVI.</title>
        <authorList>
            <person name="Durkin A.S."/>
            <person name="Madupu R."/>
            <person name="Hostetler J."/>
            <person name="Radune D."/>
            <person name="Torralba M."/>
            <person name="Methe B."/>
            <person name="Sutton G."/>
            <person name="Strausberg R.L."/>
            <person name="Nelson K.E."/>
        </authorList>
    </citation>
    <scope>NUCLEOTIDE SEQUENCE [LARGE SCALE GENOMIC DNA]</scope>
    <source>
        <strain evidence="8 9">SK182B-JCVI</strain>
    </source>
</reference>